<feature type="domain" description="Methyltransferase" evidence="3">
    <location>
        <begin position="47"/>
        <end position="143"/>
    </location>
</feature>
<dbReference type="RefSeq" id="WP_200358388.1">
    <property type="nucleotide sequence ID" value="NZ_JAENIL010000065.1"/>
</dbReference>
<evidence type="ECO:0000256" key="2">
    <source>
        <dbReference type="ARBA" id="ARBA00022679"/>
    </source>
</evidence>
<dbReference type="Gene3D" id="3.40.50.150">
    <property type="entry name" value="Vaccinia Virus protein VP39"/>
    <property type="match status" value="1"/>
</dbReference>
<evidence type="ECO:0000313" key="4">
    <source>
        <dbReference type="EMBL" id="MBK1879965.1"/>
    </source>
</evidence>
<keyword evidence="2" id="KW-0808">Transferase</keyword>
<accession>A0A934VTD8</accession>
<dbReference type="PANTHER" id="PTHR43861">
    <property type="entry name" value="TRANS-ACONITATE 2-METHYLTRANSFERASE-RELATED"/>
    <property type="match status" value="1"/>
</dbReference>
<protein>
    <submittedName>
        <fullName evidence="4">Methyltransferase domain-containing protein</fullName>
    </submittedName>
</protein>
<keyword evidence="5" id="KW-1185">Reference proteome</keyword>
<dbReference type="GO" id="GO:0008168">
    <property type="term" value="F:methyltransferase activity"/>
    <property type="evidence" value="ECO:0007669"/>
    <property type="project" value="UniProtKB-KW"/>
</dbReference>
<proteinExistence type="predicted"/>
<dbReference type="CDD" id="cd02440">
    <property type="entry name" value="AdoMet_MTases"/>
    <property type="match status" value="1"/>
</dbReference>
<comment type="caution">
    <text evidence="4">The sequence shown here is derived from an EMBL/GenBank/DDBJ whole genome shotgun (WGS) entry which is preliminary data.</text>
</comment>
<evidence type="ECO:0000313" key="5">
    <source>
        <dbReference type="Proteomes" id="UP000617628"/>
    </source>
</evidence>
<dbReference type="SUPFAM" id="SSF53335">
    <property type="entry name" value="S-adenosyl-L-methionine-dependent methyltransferases"/>
    <property type="match status" value="1"/>
</dbReference>
<name>A0A934VTD8_9BACT</name>
<dbReference type="EMBL" id="JAENIL010000065">
    <property type="protein sequence ID" value="MBK1879965.1"/>
    <property type="molecule type" value="Genomic_DNA"/>
</dbReference>
<dbReference type="InterPro" id="IPR041698">
    <property type="entry name" value="Methyltransf_25"/>
</dbReference>
<dbReference type="InterPro" id="IPR029063">
    <property type="entry name" value="SAM-dependent_MTases_sf"/>
</dbReference>
<gene>
    <name evidence="4" type="ORF">JIN87_23980</name>
</gene>
<dbReference type="AlphaFoldDB" id="A0A934VTD8"/>
<sequence>MDVERVRGYFNEPATVQHYAKAVANVGLWESEKLLFSKYFSEEEKLLDLGCGAGRVTIGLWEEGFQDVLGTDLADSMVEESQEIADCLGCPFSFRREDATALSFADESFEGAIFAFNGLMQIPGRAKRRQALQQIYRVLKPGGSLIFSTLDREDRLYSKVFEVKDDPEHDLKQNINLLDYGDRHFDTEHGTTFMHVPTRAEVLEDLSSASLELVQDAMRSELARESSAVLDFSENCRLWVVRKHSATSSR</sequence>
<dbReference type="Pfam" id="PF13649">
    <property type="entry name" value="Methyltransf_25"/>
    <property type="match status" value="1"/>
</dbReference>
<dbReference type="GO" id="GO:0032259">
    <property type="term" value="P:methylation"/>
    <property type="evidence" value="ECO:0007669"/>
    <property type="project" value="UniProtKB-KW"/>
</dbReference>
<dbReference type="PANTHER" id="PTHR43861:SF1">
    <property type="entry name" value="TRANS-ACONITATE 2-METHYLTRANSFERASE"/>
    <property type="match status" value="1"/>
</dbReference>
<evidence type="ECO:0000259" key="3">
    <source>
        <dbReference type="Pfam" id="PF13649"/>
    </source>
</evidence>
<reference evidence="4" key="1">
    <citation type="submission" date="2021-01" db="EMBL/GenBank/DDBJ databases">
        <title>Modified the classification status of verrucomicrobia.</title>
        <authorList>
            <person name="Feng X."/>
        </authorList>
    </citation>
    <scope>NUCLEOTIDE SEQUENCE</scope>
    <source>
        <strain evidence="4">KCTC 13126</strain>
    </source>
</reference>
<keyword evidence="1 4" id="KW-0489">Methyltransferase</keyword>
<evidence type="ECO:0000256" key="1">
    <source>
        <dbReference type="ARBA" id="ARBA00022603"/>
    </source>
</evidence>
<organism evidence="4 5">
    <name type="scientific">Pelagicoccus mobilis</name>
    <dbReference type="NCBI Taxonomy" id="415221"/>
    <lineage>
        <taxon>Bacteria</taxon>
        <taxon>Pseudomonadati</taxon>
        <taxon>Verrucomicrobiota</taxon>
        <taxon>Opitutia</taxon>
        <taxon>Puniceicoccales</taxon>
        <taxon>Pelagicoccaceae</taxon>
        <taxon>Pelagicoccus</taxon>
    </lineage>
</organism>
<dbReference type="Proteomes" id="UP000617628">
    <property type="component" value="Unassembled WGS sequence"/>
</dbReference>